<reference evidence="6" key="1">
    <citation type="submission" date="2025-08" db="UniProtKB">
        <authorList>
            <consortium name="RefSeq"/>
        </authorList>
    </citation>
    <scope>IDENTIFICATION</scope>
    <source>
        <strain evidence="6">J_2021</strain>
        <tissue evidence="6">Erythrocytes</tissue>
    </source>
</reference>
<dbReference type="GO" id="GO:0000045">
    <property type="term" value="P:autophagosome assembly"/>
    <property type="evidence" value="ECO:0007669"/>
    <property type="project" value="InterPro"/>
</dbReference>
<dbReference type="CDD" id="cd00200">
    <property type="entry name" value="WD40"/>
    <property type="match status" value="1"/>
</dbReference>
<keyword evidence="2" id="KW-0677">Repeat</keyword>
<evidence type="ECO:0000256" key="2">
    <source>
        <dbReference type="ARBA" id="ARBA00022737"/>
    </source>
</evidence>
<keyword evidence="1 3" id="KW-0853">WD repeat</keyword>
<dbReference type="RefSeq" id="XP_018103379.2">
    <property type="nucleotide sequence ID" value="XM_018247890.2"/>
</dbReference>
<feature type="repeat" description="WD" evidence="3">
    <location>
        <begin position="417"/>
        <end position="458"/>
    </location>
</feature>
<feature type="repeat" description="WD" evidence="3">
    <location>
        <begin position="376"/>
        <end position="410"/>
    </location>
</feature>
<dbReference type="Gene3D" id="2.130.10.10">
    <property type="entry name" value="YVTN repeat-like/Quinoprotein amine dehydrogenase"/>
    <property type="match status" value="2"/>
</dbReference>
<evidence type="ECO:0000313" key="5">
    <source>
        <dbReference type="Proteomes" id="UP000186698"/>
    </source>
</evidence>
<dbReference type="InterPro" id="IPR001680">
    <property type="entry name" value="WD40_rpt"/>
</dbReference>
<feature type="compositionally biased region" description="Polar residues" evidence="4">
    <location>
        <begin position="253"/>
        <end position="262"/>
    </location>
</feature>
<dbReference type="InterPro" id="IPR019775">
    <property type="entry name" value="WD40_repeat_CS"/>
</dbReference>
<dbReference type="SUPFAM" id="SSF50978">
    <property type="entry name" value="WD40 repeat-like"/>
    <property type="match status" value="1"/>
</dbReference>
<dbReference type="PROSITE" id="PS50082">
    <property type="entry name" value="WD_REPEATS_2"/>
    <property type="match status" value="4"/>
</dbReference>
<dbReference type="SMART" id="SM00320">
    <property type="entry name" value="WD40"/>
    <property type="match status" value="7"/>
</dbReference>
<dbReference type="PANTHER" id="PTHR19878">
    <property type="entry name" value="AUTOPHAGY PROTEIN 16-LIKE"/>
    <property type="match status" value="1"/>
</dbReference>
<feature type="region of interest" description="Disordered" evidence="4">
    <location>
        <begin position="243"/>
        <end position="276"/>
    </location>
</feature>
<sequence>MCQLLLFPGGTMSAHGGEIGKRQQQQQQQPGATSRGTGAGWKRHIIGQLKHRDRNQKGRFQDVIQSYNKLLEKSSLLKQLTENIQTEPARFHEEVLGPPRLPDIDVQQKEIEELEAYNGKLAVEACQLRARTQEQEDIMRIQSIRVTDLSDTLESRINHKNQLLDDLALIVATNADLKEDYDHIHSQKQRLEAEYQNKVVALMSITDDIMKRKAADAENQNKLNDRRKEELWRRQIKKALRKSVSTDAGLEHAQTSRGTETPGSPEVEGTVKKTRSQSMISLGTSKFMGTIRNVLGLSFRKETVDLPNEGNWHHSSNVCVLCCVPTKALCNKEVHESEVHAVQFSPNSRMVATGGADRVIKIWNVNHGMLQVCRTLEGSGGGITSIEFDPSGLHILAASFDGAAHLWKLDGKAYESLTGHTGKVTAAKFKMSLHRAVTCSLDRTIREWDLQKAACTRRISVSSYCSDVVCSDYYMISGHHDKKIRFWDSRSENCFREVTLEEKITSLFMDQEQGQLLSCSRDDVLSLFDLRTSIVRQVFRADGFKCGCDWTKAILSPDGNYTTAGSADGTIFIWNTRTGLLERSLNGQHKTSVNAVTWSVSGDYVVSVDRGKMAVLWSDY</sequence>
<evidence type="ECO:0000256" key="1">
    <source>
        <dbReference type="ARBA" id="ARBA00022574"/>
    </source>
</evidence>
<name>A0A8J0UG55_XENLA</name>
<feature type="repeat" description="WD" evidence="3">
    <location>
        <begin position="555"/>
        <end position="584"/>
    </location>
</feature>
<dbReference type="KEGG" id="xla:108708826"/>
<protein>
    <submittedName>
        <fullName evidence="6">Protein Atg16l2</fullName>
    </submittedName>
</protein>
<dbReference type="Pfam" id="PF00400">
    <property type="entry name" value="WD40"/>
    <property type="match status" value="5"/>
</dbReference>
<gene>
    <name evidence="6" type="primary">LOC108708826</name>
</gene>
<evidence type="ECO:0000313" key="6">
    <source>
        <dbReference type="RefSeq" id="XP_018103379.2"/>
    </source>
</evidence>
<evidence type="ECO:0000256" key="4">
    <source>
        <dbReference type="SAM" id="MobiDB-lite"/>
    </source>
</evidence>
<dbReference type="PANTHER" id="PTHR19878:SF7">
    <property type="entry name" value="PROTEIN ATG16L2"/>
    <property type="match status" value="1"/>
</dbReference>
<keyword evidence="5" id="KW-1185">Reference proteome</keyword>
<feature type="repeat" description="WD" evidence="3">
    <location>
        <begin position="332"/>
        <end position="366"/>
    </location>
</feature>
<dbReference type="OrthoDB" id="6262491at2759"/>
<accession>A0A8J0UG55</accession>
<dbReference type="Proteomes" id="UP000186698">
    <property type="component" value="Chromosome 2L"/>
</dbReference>
<dbReference type="InterPro" id="IPR036322">
    <property type="entry name" value="WD40_repeat_dom_sf"/>
</dbReference>
<dbReference type="GeneID" id="108708826"/>
<dbReference type="InterPro" id="IPR045160">
    <property type="entry name" value="ATG16"/>
</dbReference>
<dbReference type="PROSITE" id="PS00678">
    <property type="entry name" value="WD_REPEATS_1"/>
    <property type="match status" value="2"/>
</dbReference>
<evidence type="ECO:0000256" key="3">
    <source>
        <dbReference type="PROSITE-ProRule" id="PRU00221"/>
    </source>
</evidence>
<dbReference type="InterPro" id="IPR015943">
    <property type="entry name" value="WD40/YVTN_repeat-like_dom_sf"/>
</dbReference>
<dbReference type="AlphaFoldDB" id="A0A8J0UG55"/>
<organism evidence="5 6">
    <name type="scientific">Xenopus laevis</name>
    <name type="common">African clawed frog</name>
    <dbReference type="NCBI Taxonomy" id="8355"/>
    <lineage>
        <taxon>Eukaryota</taxon>
        <taxon>Metazoa</taxon>
        <taxon>Chordata</taxon>
        <taxon>Craniata</taxon>
        <taxon>Vertebrata</taxon>
        <taxon>Euteleostomi</taxon>
        <taxon>Amphibia</taxon>
        <taxon>Batrachia</taxon>
        <taxon>Anura</taxon>
        <taxon>Pipoidea</taxon>
        <taxon>Pipidae</taxon>
        <taxon>Xenopodinae</taxon>
        <taxon>Xenopus</taxon>
        <taxon>Xenopus</taxon>
    </lineage>
</organism>
<dbReference type="CTD" id="108708826"/>
<proteinExistence type="predicted"/>
<dbReference type="PROSITE" id="PS50294">
    <property type="entry name" value="WD_REPEATS_REGION"/>
    <property type="match status" value="3"/>
</dbReference>
<feature type="region of interest" description="Disordered" evidence="4">
    <location>
        <begin position="13"/>
        <end position="41"/>
    </location>
</feature>